<dbReference type="GO" id="GO:0030705">
    <property type="term" value="P:cytoskeleton-dependent intracellular transport"/>
    <property type="evidence" value="ECO:0007669"/>
    <property type="project" value="InterPro"/>
</dbReference>
<protein>
    <recommendedName>
        <fullName evidence="6">HOOK N-terminal domain-containing protein</fullName>
    </recommendedName>
</protein>
<dbReference type="GO" id="GO:0008017">
    <property type="term" value="F:microtubule binding"/>
    <property type="evidence" value="ECO:0007669"/>
    <property type="project" value="TreeGrafter"/>
</dbReference>
<feature type="region of interest" description="Disordered" evidence="5">
    <location>
        <begin position="692"/>
        <end position="741"/>
    </location>
</feature>
<dbReference type="GO" id="GO:0005737">
    <property type="term" value="C:cytoplasm"/>
    <property type="evidence" value="ECO:0007669"/>
    <property type="project" value="UniProtKB-SubCell"/>
</dbReference>
<evidence type="ECO:0000259" key="6">
    <source>
        <dbReference type="Pfam" id="PF19047"/>
    </source>
</evidence>
<evidence type="ECO:0000313" key="7">
    <source>
        <dbReference type="EMBL" id="CAI6333899.1"/>
    </source>
</evidence>
<accession>A0A9W4UEJ9</accession>
<dbReference type="InterPro" id="IPR036872">
    <property type="entry name" value="CH_dom_sf"/>
</dbReference>
<dbReference type="EMBL" id="CAOQHR010000004">
    <property type="protein sequence ID" value="CAI6333899.1"/>
    <property type="molecule type" value="Genomic_DNA"/>
</dbReference>
<dbReference type="Pfam" id="PF19047">
    <property type="entry name" value="HOOK_N"/>
    <property type="match status" value="1"/>
</dbReference>
<feature type="domain" description="HOOK N-terminal" evidence="6">
    <location>
        <begin position="8"/>
        <end position="143"/>
    </location>
</feature>
<keyword evidence="2" id="KW-0963">Cytoplasm</keyword>
<feature type="compositionally biased region" description="Polar residues" evidence="5">
    <location>
        <begin position="705"/>
        <end position="730"/>
    </location>
</feature>
<evidence type="ECO:0000313" key="8">
    <source>
        <dbReference type="Proteomes" id="UP001152607"/>
    </source>
</evidence>
<dbReference type="GO" id="GO:0051959">
    <property type="term" value="F:dynein light intermediate chain binding"/>
    <property type="evidence" value="ECO:0007669"/>
    <property type="project" value="TreeGrafter"/>
</dbReference>
<dbReference type="Proteomes" id="UP001152607">
    <property type="component" value="Unassembled WGS sequence"/>
</dbReference>
<gene>
    <name evidence="7" type="ORF">PDIGIT_LOCUS6951</name>
</gene>
<keyword evidence="3 4" id="KW-0175">Coiled coil</keyword>
<evidence type="ECO:0000256" key="5">
    <source>
        <dbReference type="SAM" id="MobiDB-lite"/>
    </source>
</evidence>
<evidence type="ECO:0000256" key="3">
    <source>
        <dbReference type="ARBA" id="ARBA00023054"/>
    </source>
</evidence>
<feature type="coiled-coil region" evidence="4">
    <location>
        <begin position="532"/>
        <end position="580"/>
    </location>
</feature>
<dbReference type="GO" id="GO:0005815">
    <property type="term" value="C:microtubule organizing center"/>
    <property type="evidence" value="ECO:0007669"/>
    <property type="project" value="TreeGrafter"/>
</dbReference>
<evidence type="ECO:0000256" key="2">
    <source>
        <dbReference type="ARBA" id="ARBA00022490"/>
    </source>
</evidence>
<dbReference type="InterPro" id="IPR043936">
    <property type="entry name" value="HOOK_N"/>
</dbReference>
<keyword evidence="8" id="KW-1185">Reference proteome</keyword>
<dbReference type="PANTHER" id="PTHR18947">
    <property type="entry name" value="HOOK PROTEINS"/>
    <property type="match status" value="1"/>
</dbReference>
<comment type="subcellular location">
    <subcellularLocation>
        <location evidence="1">Cytoplasm</location>
    </subcellularLocation>
</comment>
<dbReference type="SUPFAM" id="SSF116907">
    <property type="entry name" value="Hook domain"/>
    <property type="match status" value="1"/>
</dbReference>
<dbReference type="OrthoDB" id="2129491at2759"/>
<feature type="coiled-coil region" evidence="4">
    <location>
        <begin position="212"/>
        <end position="390"/>
    </location>
</feature>
<comment type="caution">
    <text evidence="7">The sequence shown here is derived from an EMBL/GenBank/DDBJ whole genome shotgun (WGS) entry which is preliminary data.</text>
</comment>
<dbReference type="PANTHER" id="PTHR18947:SF28">
    <property type="entry name" value="GIRDIN, ISOFORM A"/>
    <property type="match status" value="1"/>
</dbReference>
<dbReference type="AlphaFoldDB" id="A0A9W4UEJ9"/>
<evidence type="ECO:0000256" key="1">
    <source>
        <dbReference type="ARBA" id="ARBA00004496"/>
    </source>
</evidence>
<evidence type="ECO:0000256" key="4">
    <source>
        <dbReference type="SAM" id="Coils"/>
    </source>
</evidence>
<name>A0A9W4UEJ9_9PLEO</name>
<organism evidence="7 8">
    <name type="scientific">Periconia digitata</name>
    <dbReference type="NCBI Taxonomy" id="1303443"/>
    <lineage>
        <taxon>Eukaryota</taxon>
        <taxon>Fungi</taxon>
        <taxon>Dikarya</taxon>
        <taxon>Ascomycota</taxon>
        <taxon>Pezizomycotina</taxon>
        <taxon>Dothideomycetes</taxon>
        <taxon>Pleosporomycetidae</taxon>
        <taxon>Pleosporales</taxon>
        <taxon>Massarineae</taxon>
        <taxon>Periconiaceae</taxon>
        <taxon>Periconia</taxon>
    </lineage>
</organism>
<dbReference type="GO" id="GO:0031122">
    <property type="term" value="P:cytoplasmic microtubule organization"/>
    <property type="evidence" value="ECO:0007669"/>
    <property type="project" value="TreeGrafter"/>
</dbReference>
<dbReference type="Gene3D" id="1.10.418.10">
    <property type="entry name" value="Calponin-like domain"/>
    <property type="match status" value="1"/>
</dbReference>
<proteinExistence type="predicted"/>
<feature type="region of interest" description="Disordered" evidence="5">
    <location>
        <begin position="179"/>
        <end position="202"/>
    </location>
</feature>
<dbReference type="CDD" id="cd22211">
    <property type="entry name" value="HkD_SF"/>
    <property type="match status" value="1"/>
</dbReference>
<feature type="region of interest" description="Disordered" evidence="5">
    <location>
        <begin position="443"/>
        <end position="472"/>
    </location>
</feature>
<sequence>MDDFKPDLLKALLDWVNTFDLPGRVTAWNQLEDGQILWQILSDIDSEYFNDSLPNLDEGVDRRRSITDSWIPKWQNLKHIERAVSTYLREECEKLPVLSRRMIPDLKTGARDGSMMLTAKLTMAVLMAACTSPKSGERMLGVMAQLGESANTIGRGIQDLLELDKRMADLGVEKELTPDPANLSGYRTPTRAVSGAGSTVGRDNDLEQEAQLFEATKERNALRNQVNQLKEDTEKSKDRISQLEEELVEARLHLDDRGAKGASSDDVERLRNDLLRERQYIDRLETDHANAKDVIESLKKRAARFEAEHDAKQELKDQLQLVRAERDELERKAKANENLKKKIESLSKESKNLEAVRQELQLAKERLLELEEIEEKCVALEKVNKENIQTLVNSEQSIYEEKGKRGRLEHDNLMLMKELEQAKEFQYKAEEAKRELEDRIRELESSHGGRGGTLEDELEQNDSTDHLDVPNSAKASADYKVSADSIALQQRVEVLTARLRSMEAETLKQMQENLGLKSDIMTNKDDQSQKPFLEQNEKLQAAEAELQELEGKLRDKDLQVAELQNNLNKKSDLSEEEKATALQAEHDRLLALQNAANQKLREVEISKDEARALLLRALLDRDNFSPDLLELQREETLRRIKDQIESVVRAPSEVQPQVLDVTSNEIAETVGKSRAAMETVKRVSSRQFLKEELGSPGGAQPVPVASTQKDASSFRSKQLEVSGSASTLVSTPGKGKVKSKEYDESMSTYNASTPVSIRTPMKTWGDSLARLMRSPRARKGHKTVADQLGQSTYSFGMTSLSLDLEDQKATTDKLRMELEKVKQESAEKGSVCLDPLVHSGSYWGCHVFSQHWLPTVYARYSHSACVRTVLIKVSPQAELNAEVENLRRENKLITSAWYDMTTRLQSNTVILQRKSEAPRSWLGKQRAAVGNATIVSLIFAPTLERFFPHHDP</sequence>
<reference evidence="7" key="1">
    <citation type="submission" date="2023-01" db="EMBL/GenBank/DDBJ databases">
        <authorList>
            <person name="Van Ghelder C."/>
            <person name="Rancurel C."/>
        </authorList>
    </citation>
    <scope>NUCLEOTIDE SEQUENCE</scope>
    <source>
        <strain evidence="7">CNCM I-4278</strain>
    </source>
</reference>